<dbReference type="GO" id="GO:0016780">
    <property type="term" value="F:phosphotransferase activity, for other substituted phosphate groups"/>
    <property type="evidence" value="ECO:0007669"/>
    <property type="project" value="InterPro"/>
</dbReference>
<keyword evidence="3 6" id="KW-0812">Transmembrane</keyword>
<evidence type="ECO:0008006" key="9">
    <source>
        <dbReference type="Google" id="ProtNLM"/>
    </source>
</evidence>
<keyword evidence="4 6" id="KW-1133">Transmembrane helix</keyword>
<dbReference type="AlphaFoldDB" id="A0AAU0F3I4"/>
<comment type="subcellular location">
    <subcellularLocation>
        <location evidence="1">Membrane</location>
        <topology evidence="1">Multi-pass membrane protein</topology>
    </subcellularLocation>
</comment>
<dbReference type="GO" id="GO:0005886">
    <property type="term" value="C:plasma membrane"/>
    <property type="evidence" value="ECO:0007669"/>
    <property type="project" value="TreeGrafter"/>
</dbReference>
<evidence type="ECO:0000256" key="3">
    <source>
        <dbReference type="ARBA" id="ARBA00022692"/>
    </source>
</evidence>
<feature type="transmembrane region" description="Helical" evidence="6">
    <location>
        <begin position="95"/>
        <end position="112"/>
    </location>
</feature>
<evidence type="ECO:0000256" key="2">
    <source>
        <dbReference type="ARBA" id="ARBA00022679"/>
    </source>
</evidence>
<feature type="transmembrane region" description="Helical" evidence="6">
    <location>
        <begin position="57"/>
        <end position="75"/>
    </location>
</feature>
<dbReference type="InterPro" id="IPR018480">
    <property type="entry name" value="PNAcMuramoyl-5peptid_Trfase_CS"/>
</dbReference>
<dbReference type="InterPro" id="IPR000715">
    <property type="entry name" value="Glycosyl_transferase_4"/>
</dbReference>
<evidence type="ECO:0000256" key="5">
    <source>
        <dbReference type="ARBA" id="ARBA00023136"/>
    </source>
</evidence>
<dbReference type="PROSITE" id="PS01347">
    <property type="entry name" value="MRAY_1"/>
    <property type="match status" value="1"/>
</dbReference>
<evidence type="ECO:0000256" key="6">
    <source>
        <dbReference type="SAM" id="Phobius"/>
    </source>
</evidence>
<keyword evidence="2" id="KW-0808">Transferase</keyword>
<proteinExistence type="predicted"/>
<feature type="transmembrane region" description="Helical" evidence="6">
    <location>
        <begin position="34"/>
        <end position="51"/>
    </location>
</feature>
<dbReference type="Proteomes" id="UP001432059">
    <property type="component" value="Chromosome"/>
</dbReference>
<evidence type="ECO:0000313" key="7">
    <source>
        <dbReference type="EMBL" id="WOC52034.1"/>
    </source>
</evidence>
<evidence type="ECO:0000256" key="1">
    <source>
        <dbReference type="ARBA" id="ARBA00004141"/>
    </source>
</evidence>
<organism evidence="7 8">
    <name type="scientific">Bergeyella porcorum</name>
    <dbReference type="NCBI Taxonomy" id="1735111"/>
    <lineage>
        <taxon>Bacteria</taxon>
        <taxon>Pseudomonadati</taxon>
        <taxon>Bacteroidota</taxon>
        <taxon>Flavobacteriia</taxon>
        <taxon>Flavobacteriales</taxon>
        <taxon>Weeksellaceae</taxon>
        <taxon>Bergeyella</taxon>
    </lineage>
</organism>
<evidence type="ECO:0000313" key="8">
    <source>
        <dbReference type="Proteomes" id="UP001432059"/>
    </source>
</evidence>
<sequence>MVSKIITFLRRKQMGELVRDLGLDGQKQKEGTPTMGGLIIIIATLVPVLLFTKITNIYIILLVVSVIWMGAIGFIDDYLKKIKKNKDGLSGKFKVIGQVGLGLIVGVTMYFHKDVTIKREYLDNATPQTTALQKFSSEEKAVISTVPL</sequence>
<dbReference type="EMBL" id="CP136426">
    <property type="protein sequence ID" value="WOC52034.1"/>
    <property type="molecule type" value="Genomic_DNA"/>
</dbReference>
<dbReference type="Pfam" id="PF10555">
    <property type="entry name" value="MraY_sig1"/>
    <property type="match status" value="1"/>
</dbReference>
<dbReference type="GO" id="GO:0071555">
    <property type="term" value="P:cell wall organization"/>
    <property type="evidence" value="ECO:0007669"/>
    <property type="project" value="TreeGrafter"/>
</dbReference>
<dbReference type="PANTHER" id="PTHR22926:SF5">
    <property type="entry name" value="PHOSPHO-N-ACETYLMURAMOYL-PENTAPEPTIDE-TRANSFERASE HOMOLOG"/>
    <property type="match status" value="1"/>
</dbReference>
<dbReference type="PANTHER" id="PTHR22926">
    <property type="entry name" value="PHOSPHO-N-ACETYLMURAMOYL-PENTAPEPTIDE-TRANSFERASE"/>
    <property type="match status" value="1"/>
</dbReference>
<keyword evidence="5 6" id="KW-0472">Membrane</keyword>
<dbReference type="KEGG" id="bpor:BPO_1387"/>
<dbReference type="GO" id="GO:0044038">
    <property type="term" value="P:cell wall macromolecule biosynthetic process"/>
    <property type="evidence" value="ECO:0007669"/>
    <property type="project" value="TreeGrafter"/>
</dbReference>
<accession>A0AAU0F3I4</accession>
<keyword evidence="8" id="KW-1185">Reference proteome</keyword>
<protein>
    <recommendedName>
        <fullName evidence="9">Phospho-N-acetylmuramoyl-pentapeptide-transferase</fullName>
    </recommendedName>
</protein>
<name>A0AAU0F3I4_9FLAO</name>
<evidence type="ECO:0000256" key="4">
    <source>
        <dbReference type="ARBA" id="ARBA00022989"/>
    </source>
</evidence>
<reference evidence="7" key="1">
    <citation type="submission" date="2023-10" db="EMBL/GenBank/DDBJ databases">
        <title>Characterization and whole genome sequencing of a novel strain of Bergeyella porcorum QD2021 isolated from pig.</title>
        <authorList>
            <person name="Liu G."/>
            <person name="Chen C."/>
            <person name="Han X."/>
        </authorList>
    </citation>
    <scope>NUCLEOTIDE SEQUENCE</scope>
    <source>
        <strain evidence="7">QD2021</strain>
    </source>
</reference>
<gene>
    <name evidence="7" type="ORF">BPO_1387</name>
</gene>